<keyword evidence="2" id="KW-1185">Reference proteome</keyword>
<dbReference type="EMBL" id="CASHSV030000109">
    <property type="protein sequence ID" value="CAJ2647930.1"/>
    <property type="molecule type" value="Genomic_DNA"/>
</dbReference>
<reference evidence="1" key="1">
    <citation type="submission" date="2023-10" db="EMBL/GenBank/DDBJ databases">
        <authorList>
            <person name="Rodriguez Cubillos JULIANA M."/>
            <person name="De Vega J."/>
        </authorList>
    </citation>
    <scope>NUCLEOTIDE SEQUENCE</scope>
</reference>
<proteinExistence type="predicted"/>
<accession>A0ACB0JSK8</accession>
<name>A0ACB0JSK8_TRIPR</name>
<comment type="caution">
    <text evidence="1">The sequence shown here is derived from an EMBL/GenBank/DDBJ whole genome shotgun (WGS) entry which is preliminary data.</text>
</comment>
<evidence type="ECO:0000313" key="1">
    <source>
        <dbReference type="EMBL" id="CAJ2647930.1"/>
    </source>
</evidence>
<protein>
    <submittedName>
        <fullName evidence="1">Uncharacterized protein</fullName>
    </submittedName>
</protein>
<gene>
    <name evidence="1" type="ORF">MILVUS5_LOCUS16360</name>
</gene>
<sequence>MSNHHMKKHFPIEAFKHKVIMDPNIAHENWKIIEHAIHQIYNHNANAVACEVIYRHAYNMVLQNFGEKLYSGLVATMTSHLKEMATSIEGTQGDSFLEELNKKWNHHHKSLQMIRDIMMYMDNKYVPNAQKTPVYELGLNLWTEHVIYSEQIKTRLSNTLLDLICRERVGEDVNGELIRNTTKMLMDLGSSVYEQEFETPFLQVSAEFYRAESQKFIDCCDCGDYLKTVERCLDEEMDRVCEYLDPSTEKKITNVIEKEMIANYTLRLIHMENSGLLNMLRDDKYEDLCRMYNLFCRVSDGFYKIFEVMILHVRKSFKELITQLERSDDPSEFVQRLLDEQHKYEKIINLAFNNDKLFQYALYCSFEVFTDF</sequence>
<dbReference type="Proteomes" id="UP001177021">
    <property type="component" value="Unassembled WGS sequence"/>
</dbReference>
<organism evidence="1 2">
    <name type="scientific">Trifolium pratense</name>
    <name type="common">Red clover</name>
    <dbReference type="NCBI Taxonomy" id="57577"/>
    <lineage>
        <taxon>Eukaryota</taxon>
        <taxon>Viridiplantae</taxon>
        <taxon>Streptophyta</taxon>
        <taxon>Embryophyta</taxon>
        <taxon>Tracheophyta</taxon>
        <taxon>Spermatophyta</taxon>
        <taxon>Magnoliopsida</taxon>
        <taxon>eudicotyledons</taxon>
        <taxon>Gunneridae</taxon>
        <taxon>Pentapetalae</taxon>
        <taxon>rosids</taxon>
        <taxon>fabids</taxon>
        <taxon>Fabales</taxon>
        <taxon>Fabaceae</taxon>
        <taxon>Papilionoideae</taxon>
        <taxon>50 kb inversion clade</taxon>
        <taxon>NPAAA clade</taxon>
        <taxon>Hologalegina</taxon>
        <taxon>IRL clade</taxon>
        <taxon>Trifolieae</taxon>
        <taxon>Trifolium</taxon>
    </lineage>
</organism>
<evidence type="ECO:0000313" key="2">
    <source>
        <dbReference type="Proteomes" id="UP001177021"/>
    </source>
</evidence>